<sequence>MDNLPEKNEAIVLARGIYAAGWAGAWAFLTRQVFTRDEADPQAPIKPFPDKEYLRLLTQRWVEEKLLAVPKSRRMLVSWALTALHLWDALLHEYRAIYIGARKLEGSEELVGRCKFIHEHLRMPGLFPVVKTRAARASKHPEAVNALHVPETGSSIQAVAEGADQMRQYAASRYLGDEFAFWGKARATWTALKPAVEGGGQICIVSSPSPGFMEAIVHDQL</sequence>
<comment type="caution">
    <text evidence="1">The sequence shown here is derived from an EMBL/GenBank/DDBJ whole genome shotgun (WGS) entry which is preliminary data.</text>
</comment>
<organism evidence="1 2">
    <name type="scientific">Candidatus Gottesmanbacteria bacterium GW2011_GWB1_49_7</name>
    <dbReference type="NCBI Taxonomy" id="1618448"/>
    <lineage>
        <taxon>Bacteria</taxon>
        <taxon>Candidatus Gottesmaniibacteriota</taxon>
    </lineage>
</organism>
<dbReference type="EMBL" id="LCQD01000002">
    <property type="protein sequence ID" value="KKW13333.1"/>
    <property type="molecule type" value="Genomic_DNA"/>
</dbReference>
<dbReference type="Gene3D" id="3.40.50.300">
    <property type="entry name" value="P-loop containing nucleotide triphosphate hydrolases"/>
    <property type="match status" value="1"/>
</dbReference>
<reference evidence="1 2" key="1">
    <citation type="journal article" date="2015" name="Nature">
        <title>rRNA introns, odd ribosomes, and small enigmatic genomes across a large radiation of phyla.</title>
        <authorList>
            <person name="Brown C.T."/>
            <person name="Hug L.A."/>
            <person name="Thomas B.C."/>
            <person name="Sharon I."/>
            <person name="Castelle C.J."/>
            <person name="Singh A."/>
            <person name="Wilkins M.J."/>
            <person name="Williams K.H."/>
            <person name="Banfield J.F."/>
        </authorList>
    </citation>
    <scope>NUCLEOTIDE SEQUENCE [LARGE SCALE GENOMIC DNA]</scope>
</reference>
<accession>A0A0G1W3Q3</accession>
<protein>
    <submittedName>
        <fullName evidence="1">Uncharacterized protein</fullName>
    </submittedName>
</protein>
<dbReference type="AlphaFoldDB" id="A0A0G1W3Q3"/>
<dbReference type="InterPro" id="IPR027417">
    <property type="entry name" value="P-loop_NTPase"/>
</dbReference>
<name>A0A0G1W3Q3_9BACT</name>
<gene>
    <name evidence="1" type="ORF">UY48_C0002G0024</name>
</gene>
<evidence type="ECO:0000313" key="1">
    <source>
        <dbReference type="EMBL" id="KKW13333.1"/>
    </source>
</evidence>
<proteinExistence type="predicted"/>
<evidence type="ECO:0000313" key="2">
    <source>
        <dbReference type="Proteomes" id="UP000034588"/>
    </source>
</evidence>
<dbReference type="Proteomes" id="UP000034588">
    <property type="component" value="Unassembled WGS sequence"/>
</dbReference>